<keyword evidence="5" id="KW-1185">Reference proteome</keyword>
<evidence type="ECO:0000256" key="1">
    <source>
        <dbReference type="ARBA" id="ARBA00022737"/>
    </source>
</evidence>
<keyword evidence="2 3" id="KW-0040">ANK repeat</keyword>
<dbReference type="InterPro" id="IPR036770">
    <property type="entry name" value="Ankyrin_rpt-contain_sf"/>
</dbReference>
<dbReference type="PANTHER" id="PTHR24171:SF9">
    <property type="entry name" value="ANKYRIN REPEAT DOMAIN-CONTAINING PROTEIN 39"/>
    <property type="match status" value="1"/>
</dbReference>
<feature type="repeat" description="ANK" evidence="3">
    <location>
        <begin position="176"/>
        <end position="208"/>
    </location>
</feature>
<organism evidence="4 5">
    <name type="scientific">Penicillium atrosanguineum</name>
    <dbReference type="NCBI Taxonomy" id="1132637"/>
    <lineage>
        <taxon>Eukaryota</taxon>
        <taxon>Fungi</taxon>
        <taxon>Dikarya</taxon>
        <taxon>Ascomycota</taxon>
        <taxon>Pezizomycotina</taxon>
        <taxon>Eurotiomycetes</taxon>
        <taxon>Eurotiomycetidae</taxon>
        <taxon>Eurotiales</taxon>
        <taxon>Aspergillaceae</taxon>
        <taxon>Penicillium</taxon>
    </lineage>
</organism>
<proteinExistence type="predicted"/>
<feature type="repeat" description="ANK" evidence="3">
    <location>
        <begin position="110"/>
        <end position="142"/>
    </location>
</feature>
<dbReference type="Pfam" id="PF12796">
    <property type="entry name" value="Ank_2"/>
    <property type="match status" value="1"/>
</dbReference>
<reference evidence="4" key="2">
    <citation type="journal article" date="2023" name="IMA Fungus">
        <title>Comparative genomic study of the Penicillium genus elucidates a diverse pangenome and 15 lateral gene transfer events.</title>
        <authorList>
            <person name="Petersen C."/>
            <person name="Sorensen T."/>
            <person name="Nielsen M.R."/>
            <person name="Sondergaard T.E."/>
            <person name="Sorensen J.L."/>
            <person name="Fitzpatrick D.A."/>
            <person name="Frisvad J.C."/>
            <person name="Nielsen K.L."/>
        </authorList>
    </citation>
    <scope>NUCLEOTIDE SEQUENCE</scope>
    <source>
        <strain evidence="4">IBT 21472</strain>
    </source>
</reference>
<evidence type="ECO:0000256" key="3">
    <source>
        <dbReference type="PROSITE-ProRule" id="PRU00023"/>
    </source>
</evidence>
<evidence type="ECO:0000313" key="4">
    <source>
        <dbReference type="EMBL" id="KAJ5318212.1"/>
    </source>
</evidence>
<accession>A0A9W9PYF1</accession>
<dbReference type="SMART" id="SM00248">
    <property type="entry name" value="ANK"/>
    <property type="match status" value="5"/>
</dbReference>
<evidence type="ECO:0000256" key="2">
    <source>
        <dbReference type="ARBA" id="ARBA00023043"/>
    </source>
</evidence>
<comment type="caution">
    <text evidence="4">The sequence shown here is derived from an EMBL/GenBank/DDBJ whole genome shotgun (WGS) entry which is preliminary data.</text>
</comment>
<dbReference type="Pfam" id="PF00023">
    <property type="entry name" value="Ank"/>
    <property type="match status" value="1"/>
</dbReference>
<feature type="repeat" description="ANK" evidence="3">
    <location>
        <begin position="143"/>
        <end position="175"/>
    </location>
</feature>
<gene>
    <name evidence="4" type="ORF">N7476_004632</name>
</gene>
<dbReference type="EMBL" id="JAPZBO010000004">
    <property type="protein sequence ID" value="KAJ5318212.1"/>
    <property type="molecule type" value="Genomic_DNA"/>
</dbReference>
<evidence type="ECO:0000313" key="5">
    <source>
        <dbReference type="Proteomes" id="UP001147746"/>
    </source>
</evidence>
<dbReference type="PROSITE" id="PS50297">
    <property type="entry name" value="ANK_REP_REGION"/>
    <property type="match status" value="3"/>
</dbReference>
<dbReference type="Gene3D" id="1.25.40.20">
    <property type="entry name" value="Ankyrin repeat-containing domain"/>
    <property type="match status" value="2"/>
</dbReference>
<keyword evidence="1" id="KW-0677">Repeat</keyword>
<dbReference type="PANTHER" id="PTHR24171">
    <property type="entry name" value="ANKYRIN REPEAT DOMAIN-CONTAINING PROTEIN 39-RELATED"/>
    <property type="match status" value="1"/>
</dbReference>
<sequence>MSIFSHEIWLLVAESLDRDDLRSLSSANANLHVLFKHRILGYKFLDTVGSEPENAAIDFLNIHTRVDVGVCDHKQTTALDWIAIRGHHTLLPLLLARPRGRRLLENYGALGDTPLIAAARNNQAQMTSALISAGANVNACNAVGETALYWAISNGNLRIVEILLRAKADVTLRYEGGLTALWLAAKGRHLAMSELLLSNGENANVRDASQETMLCWAVKRNSGTYVEMLLNGGASPTLTDKLGREPLTWAAMAGNVEILQKLFPAAPVRTEKTAVVGRLSHGRW</sequence>
<dbReference type="Proteomes" id="UP001147746">
    <property type="component" value="Unassembled WGS sequence"/>
</dbReference>
<dbReference type="Pfam" id="PF13637">
    <property type="entry name" value="Ank_4"/>
    <property type="match status" value="1"/>
</dbReference>
<protein>
    <submittedName>
        <fullName evidence="4">Uncharacterized protein</fullName>
    </submittedName>
</protein>
<dbReference type="PROSITE" id="PS50088">
    <property type="entry name" value="ANK_REPEAT"/>
    <property type="match status" value="3"/>
</dbReference>
<dbReference type="AlphaFoldDB" id="A0A9W9PYF1"/>
<dbReference type="SUPFAM" id="SSF48403">
    <property type="entry name" value="Ankyrin repeat"/>
    <property type="match status" value="1"/>
</dbReference>
<reference evidence="4" key="1">
    <citation type="submission" date="2022-12" db="EMBL/GenBank/DDBJ databases">
        <authorList>
            <person name="Petersen C."/>
        </authorList>
    </citation>
    <scope>NUCLEOTIDE SEQUENCE</scope>
    <source>
        <strain evidence="4">IBT 21472</strain>
    </source>
</reference>
<name>A0A9W9PYF1_9EURO</name>
<dbReference type="InterPro" id="IPR002110">
    <property type="entry name" value="Ankyrin_rpt"/>
</dbReference>